<protein>
    <submittedName>
        <fullName evidence="2">Uncharacterized protein</fullName>
    </submittedName>
</protein>
<reference evidence="2 3" key="1">
    <citation type="submission" date="2020-03" db="EMBL/GenBank/DDBJ databases">
        <title>Whole genome shotgun sequence of Phytohabitans rumicis NBRC 108638.</title>
        <authorList>
            <person name="Komaki H."/>
            <person name="Tamura T."/>
        </authorList>
    </citation>
    <scope>NUCLEOTIDE SEQUENCE [LARGE SCALE GENOMIC DNA]</scope>
    <source>
        <strain evidence="2 3">NBRC 108638</strain>
    </source>
</reference>
<accession>A0A6V8LCI5</accession>
<evidence type="ECO:0000313" key="2">
    <source>
        <dbReference type="EMBL" id="GFJ92309.1"/>
    </source>
</evidence>
<gene>
    <name evidence="2" type="ORF">Prum_059510</name>
</gene>
<feature type="region of interest" description="Disordered" evidence="1">
    <location>
        <begin position="1"/>
        <end position="54"/>
    </location>
</feature>
<keyword evidence="3" id="KW-1185">Reference proteome</keyword>
<evidence type="ECO:0000256" key="1">
    <source>
        <dbReference type="SAM" id="MobiDB-lite"/>
    </source>
</evidence>
<dbReference type="Proteomes" id="UP000482960">
    <property type="component" value="Unassembled WGS sequence"/>
</dbReference>
<evidence type="ECO:0000313" key="3">
    <source>
        <dbReference type="Proteomes" id="UP000482960"/>
    </source>
</evidence>
<reference evidence="2 3" key="2">
    <citation type="submission" date="2020-03" db="EMBL/GenBank/DDBJ databases">
        <authorList>
            <person name="Ichikawa N."/>
            <person name="Kimura A."/>
            <person name="Kitahashi Y."/>
            <person name="Uohara A."/>
        </authorList>
    </citation>
    <scope>NUCLEOTIDE SEQUENCE [LARGE SCALE GENOMIC DNA]</scope>
    <source>
        <strain evidence="2 3">NBRC 108638</strain>
    </source>
</reference>
<organism evidence="2 3">
    <name type="scientific">Phytohabitans rumicis</name>
    <dbReference type="NCBI Taxonomy" id="1076125"/>
    <lineage>
        <taxon>Bacteria</taxon>
        <taxon>Bacillati</taxon>
        <taxon>Actinomycetota</taxon>
        <taxon>Actinomycetes</taxon>
        <taxon>Micromonosporales</taxon>
        <taxon>Micromonosporaceae</taxon>
    </lineage>
</organism>
<comment type="caution">
    <text evidence="2">The sequence shown here is derived from an EMBL/GenBank/DDBJ whole genome shotgun (WGS) entry which is preliminary data.</text>
</comment>
<feature type="compositionally biased region" description="Polar residues" evidence="1">
    <location>
        <begin position="37"/>
        <end position="54"/>
    </location>
</feature>
<dbReference type="EMBL" id="BLPG01000001">
    <property type="protein sequence ID" value="GFJ92309.1"/>
    <property type="molecule type" value="Genomic_DNA"/>
</dbReference>
<name>A0A6V8LCI5_9ACTN</name>
<sequence length="114" mass="11737">MAPHSTGISTVTQAHRYAGRRRPVASRNAVAAMPAATNGSVAATSVTTRRTSISPRCSCPYRRMSSLIATSKRSTGAQSAVTRAVRVRNAASATDGTSSGIRAIIPAIVARPGT</sequence>
<dbReference type="AlphaFoldDB" id="A0A6V8LCI5"/>
<feature type="compositionally biased region" description="Polar residues" evidence="1">
    <location>
        <begin position="1"/>
        <end position="13"/>
    </location>
</feature>
<proteinExistence type="predicted"/>